<feature type="compositionally biased region" description="Polar residues" evidence="1">
    <location>
        <begin position="71"/>
        <end position="80"/>
    </location>
</feature>
<feature type="region of interest" description="Disordered" evidence="1">
    <location>
        <begin position="48"/>
        <end position="81"/>
    </location>
</feature>
<organism evidence="4 5">
    <name type="scientific">Anisodus acutangulus</name>
    <dbReference type="NCBI Taxonomy" id="402998"/>
    <lineage>
        <taxon>Eukaryota</taxon>
        <taxon>Viridiplantae</taxon>
        <taxon>Streptophyta</taxon>
        <taxon>Embryophyta</taxon>
        <taxon>Tracheophyta</taxon>
        <taxon>Spermatophyta</taxon>
        <taxon>Magnoliopsida</taxon>
        <taxon>eudicotyledons</taxon>
        <taxon>Gunneridae</taxon>
        <taxon>Pentapetalae</taxon>
        <taxon>asterids</taxon>
        <taxon>lamiids</taxon>
        <taxon>Solanales</taxon>
        <taxon>Solanaceae</taxon>
        <taxon>Solanoideae</taxon>
        <taxon>Hyoscyameae</taxon>
        <taxon>Anisodus</taxon>
    </lineage>
</organism>
<keyword evidence="2" id="KW-1133">Transmembrane helix</keyword>
<keyword evidence="2" id="KW-0812">Transmembrane</keyword>
<comment type="caution">
    <text evidence="4">The sequence shown here is derived from an EMBL/GenBank/DDBJ whole genome shotgun (WGS) entry which is preliminary data.</text>
</comment>
<keyword evidence="3" id="KW-0732">Signal</keyword>
<evidence type="ECO:0000256" key="2">
    <source>
        <dbReference type="SAM" id="Phobius"/>
    </source>
</evidence>
<proteinExistence type="predicted"/>
<feature type="transmembrane region" description="Helical" evidence="2">
    <location>
        <begin position="108"/>
        <end position="129"/>
    </location>
</feature>
<evidence type="ECO:0000313" key="5">
    <source>
        <dbReference type="Proteomes" id="UP001152561"/>
    </source>
</evidence>
<dbReference type="PANTHER" id="PTHR36245:SF6">
    <property type="entry name" value="NB-ARC DOMAIN-CONTAINING PROTEIN"/>
    <property type="match status" value="1"/>
</dbReference>
<dbReference type="PANTHER" id="PTHR36245">
    <property type="entry name" value="GLYCINE-RICH PROTEIN DOT1-LIKE"/>
    <property type="match status" value="1"/>
</dbReference>
<feature type="chain" id="PRO_5040335919" evidence="3">
    <location>
        <begin position="22"/>
        <end position="130"/>
    </location>
</feature>
<dbReference type="AlphaFoldDB" id="A0A9Q1M933"/>
<accession>A0A9Q1M933</accession>
<feature type="signal peptide" evidence="3">
    <location>
        <begin position="1"/>
        <end position="21"/>
    </location>
</feature>
<evidence type="ECO:0000313" key="4">
    <source>
        <dbReference type="EMBL" id="KAJ8552004.1"/>
    </source>
</evidence>
<gene>
    <name evidence="4" type="ORF">K7X08_028447</name>
</gene>
<dbReference type="EMBL" id="JAJAGQ010000010">
    <property type="protein sequence ID" value="KAJ8552004.1"/>
    <property type="molecule type" value="Genomic_DNA"/>
</dbReference>
<evidence type="ECO:0000256" key="3">
    <source>
        <dbReference type="SAM" id="SignalP"/>
    </source>
</evidence>
<name>A0A9Q1M933_9SOLA</name>
<evidence type="ECO:0000256" key="1">
    <source>
        <dbReference type="SAM" id="MobiDB-lite"/>
    </source>
</evidence>
<reference evidence="5" key="1">
    <citation type="journal article" date="2023" name="Proc. Natl. Acad. Sci. U.S.A.">
        <title>Genomic and structural basis for evolution of tropane alkaloid biosynthesis.</title>
        <authorList>
            <person name="Wanga Y.-J."/>
            <person name="Taina T."/>
            <person name="Yua J.-Y."/>
            <person name="Lia J."/>
            <person name="Xua B."/>
            <person name="Chenc J."/>
            <person name="D'Auriad J.C."/>
            <person name="Huanga J.-P."/>
            <person name="Huanga S.-X."/>
        </authorList>
    </citation>
    <scope>NUCLEOTIDE SEQUENCE [LARGE SCALE GENOMIC DNA]</scope>
    <source>
        <strain evidence="5">cv. KIB-2019</strain>
    </source>
</reference>
<sequence>MKLPLLIVILLLHSHLLQVFSLFSRFLLLSANVVDEVVTIDKRGGVAASGRASAHGDSLGGQASHGRSGGSRKSPNTGTAGRNIPVYAGAAGAMNHHNFNRHRRNVGTTLNCICFSSLFFIICSILIMML</sequence>
<protein>
    <submittedName>
        <fullName evidence="4">Uncharacterized protein</fullName>
    </submittedName>
</protein>
<dbReference type="Proteomes" id="UP001152561">
    <property type="component" value="Unassembled WGS sequence"/>
</dbReference>
<keyword evidence="2" id="KW-0472">Membrane</keyword>
<keyword evidence="5" id="KW-1185">Reference proteome</keyword>